<evidence type="ECO:0000313" key="2">
    <source>
        <dbReference type="EMBL" id="MFD1130632.1"/>
    </source>
</evidence>
<reference evidence="3" key="1">
    <citation type="journal article" date="2019" name="Int. J. Syst. Evol. Microbiol.">
        <title>The Global Catalogue of Microorganisms (GCM) 10K type strain sequencing project: providing services to taxonomists for standard genome sequencing and annotation.</title>
        <authorList>
            <consortium name="The Broad Institute Genomics Platform"/>
            <consortium name="The Broad Institute Genome Sequencing Center for Infectious Disease"/>
            <person name="Wu L."/>
            <person name="Ma J."/>
        </authorList>
    </citation>
    <scope>NUCLEOTIDE SEQUENCE [LARGE SCALE GENOMIC DNA]</scope>
    <source>
        <strain evidence="3">CCUG 53519</strain>
    </source>
</reference>
<evidence type="ECO:0000313" key="3">
    <source>
        <dbReference type="Proteomes" id="UP001597169"/>
    </source>
</evidence>
<keyword evidence="3" id="KW-1185">Reference proteome</keyword>
<feature type="domain" description="TniQ" evidence="1">
    <location>
        <begin position="7"/>
        <end position="141"/>
    </location>
</feature>
<dbReference type="Pfam" id="PF06527">
    <property type="entry name" value="TniQ"/>
    <property type="match status" value="1"/>
</dbReference>
<dbReference type="RefSeq" id="WP_379293914.1">
    <property type="nucleotide sequence ID" value="NZ_JBHTKX010000004.1"/>
</dbReference>
<accession>A0ABW3Q0U8</accession>
<organism evidence="2 3">
    <name type="scientific">Paenibacillus provencensis</name>
    <dbReference type="NCBI Taxonomy" id="441151"/>
    <lineage>
        <taxon>Bacteria</taxon>
        <taxon>Bacillati</taxon>
        <taxon>Bacillota</taxon>
        <taxon>Bacilli</taxon>
        <taxon>Bacillales</taxon>
        <taxon>Paenibacillaceae</taxon>
        <taxon>Paenibacillus</taxon>
    </lineage>
</organism>
<gene>
    <name evidence="2" type="ORF">ACFQ3J_21035</name>
</gene>
<dbReference type="Proteomes" id="UP001597169">
    <property type="component" value="Unassembled WGS sequence"/>
</dbReference>
<protein>
    <submittedName>
        <fullName evidence="2">TniQ family protein</fullName>
    </submittedName>
</protein>
<name>A0ABW3Q0U8_9BACL</name>
<sequence>MDGTLTIKTRPYEGESLTAFLMRTAVRNKIPYLTFLDIADIKRSKGFHLDYNPKFVTDLNKLSQLLGIDRKEFKSCSFGPITELFLDEEQQLSHSYLDFYYQMLDTSYRRFCPLCLKEKNAYMLFWQISDIKVCLNHGIELTSKCPSCQQDQPYLSPSLIERECYLCKEKLSKCNHINLKSIVLSSEQSRLYDLWGSLLNNEFKPKLNKSISKSEDIALMLLYFCSDNQERYVSTDVKFLTPSGKWRLSSFMKGEKEYKPTLHLIMNVINKSGLEFSDLFENEVPIRFISSVKQLNQHKHWHSEIPICQSPWCNSYNTSNTMVRAKPLSWETEKYFKVSMCTSCYVKYGRKPNEEYCEIGESYIWAWNNILTIFKEGYSEMKIMNILNFSKLKVVKYSVYFSVQGLLDKVDNIPINPVRVPVDYFKKTRCRNVVPLMQAYGWGMREYFYYLYNKEVQMYLYANHGLIRNDRKNNRENKYKDQLPDRETLMNLAKGYIEEKNRVGEVISEYRLYRNMNTYRRTLLKYHPEVVEYVLKEKAAQKLNKFRSIEDERIKRIKEAFEIITTHGEYPSMVRVIEASEVSKKYIQTHPRVKEVFLELRRKYTEG</sequence>
<dbReference type="EMBL" id="JBHTKX010000004">
    <property type="protein sequence ID" value="MFD1130632.1"/>
    <property type="molecule type" value="Genomic_DNA"/>
</dbReference>
<comment type="caution">
    <text evidence="2">The sequence shown here is derived from an EMBL/GenBank/DDBJ whole genome shotgun (WGS) entry which is preliminary data.</text>
</comment>
<dbReference type="InterPro" id="IPR009492">
    <property type="entry name" value="TniQ"/>
</dbReference>
<proteinExistence type="predicted"/>
<evidence type="ECO:0000259" key="1">
    <source>
        <dbReference type="Pfam" id="PF06527"/>
    </source>
</evidence>